<keyword evidence="1" id="KW-0472">Membrane</keyword>
<dbReference type="PANTHER" id="PTHR23017">
    <property type="entry name" value="SERPENTINE RECEPTOR, CLASS X"/>
    <property type="match status" value="1"/>
</dbReference>
<keyword evidence="4" id="KW-1185">Reference proteome</keyword>
<dbReference type="PANTHER" id="PTHR23017:SF3">
    <property type="entry name" value="G-PROTEIN COUPLED RECEPTORS FAMILY 1 PROFILE DOMAIN-CONTAINING PROTEIN"/>
    <property type="match status" value="1"/>
</dbReference>
<keyword evidence="1" id="KW-1133">Transmembrane helix</keyword>
<dbReference type="Gene3D" id="1.20.1070.10">
    <property type="entry name" value="Rhodopsin 7-helix transmembrane proteins"/>
    <property type="match status" value="1"/>
</dbReference>
<evidence type="ECO:0000259" key="2">
    <source>
        <dbReference type="Pfam" id="PF10328"/>
    </source>
</evidence>
<organism evidence="3 4">
    <name type="scientific">Acanthocheilonema viteae</name>
    <name type="common">Filarial nematode worm</name>
    <name type="synonym">Dipetalonema viteae</name>
    <dbReference type="NCBI Taxonomy" id="6277"/>
    <lineage>
        <taxon>Eukaryota</taxon>
        <taxon>Metazoa</taxon>
        <taxon>Ecdysozoa</taxon>
        <taxon>Nematoda</taxon>
        <taxon>Chromadorea</taxon>
        <taxon>Rhabditida</taxon>
        <taxon>Spirurina</taxon>
        <taxon>Spiruromorpha</taxon>
        <taxon>Filarioidea</taxon>
        <taxon>Onchocercidae</taxon>
        <taxon>Acanthocheilonema</taxon>
    </lineage>
</organism>
<dbReference type="AlphaFoldDB" id="A0A498SDY0"/>
<feature type="domain" description="7TM GPCR serpentine receptor class x (Srx)" evidence="2">
    <location>
        <begin position="53"/>
        <end position="120"/>
    </location>
</feature>
<dbReference type="EMBL" id="UPTC01000137">
    <property type="protein sequence ID" value="VBB26723.1"/>
    <property type="molecule type" value="Genomic_DNA"/>
</dbReference>
<gene>
    <name evidence="3" type="ORF">NAV_LOCUS1553</name>
</gene>
<keyword evidence="1" id="KW-0812">Transmembrane</keyword>
<feature type="domain" description="7TM GPCR serpentine receptor class x (Srx)" evidence="2">
    <location>
        <begin position="11"/>
        <end position="49"/>
    </location>
</feature>
<feature type="transmembrane region" description="Helical" evidence="1">
    <location>
        <begin position="97"/>
        <end position="119"/>
    </location>
</feature>
<protein>
    <recommendedName>
        <fullName evidence="2">7TM GPCR serpentine receptor class x (Srx) domain-containing protein</fullName>
    </recommendedName>
</protein>
<dbReference type="Pfam" id="PF10328">
    <property type="entry name" value="7TM_GPCR_Srx"/>
    <property type="match status" value="2"/>
</dbReference>
<dbReference type="Proteomes" id="UP000276991">
    <property type="component" value="Unassembled WGS sequence"/>
</dbReference>
<dbReference type="OrthoDB" id="5840779at2759"/>
<dbReference type="InterPro" id="IPR019430">
    <property type="entry name" value="7TM_GPCR_serpentine_rcpt_Srx"/>
</dbReference>
<accession>A0A498SDY0</accession>
<feature type="transmembrane region" description="Helical" evidence="1">
    <location>
        <begin position="20"/>
        <end position="45"/>
    </location>
</feature>
<proteinExistence type="predicted"/>
<sequence length="171" mass="19614">MPKILQNERLAYTVGQATIIFYYGAIYTHILIGLNRFIAIAKPLSYEPTQGMEQVSHRRRSLEIRYFIQSVCSETALILTFVCFWCIALYATTPFSMFVLNVGAWLTMHAIDGFIMTAFNHQILKMKTAKRTSLPIVTIALSAAVTTRRPNNNKPVNRVVERWLHFITKVK</sequence>
<evidence type="ECO:0000313" key="4">
    <source>
        <dbReference type="Proteomes" id="UP000276991"/>
    </source>
</evidence>
<evidence type="ECO:0000313" key="3">
    <source>
        <dbReference type="EMBL" id="VBB26723.1"/>
    </source>
</evidence>
<evidence type="ECO:0000256" key="1">
    <source>
        <dbReference type="SAM" id="Phobius"/>
    </source>
</evidence>
<reference evidence="3 4" key="1">
    <citation type="submission" date="2018-08" db="EMBL/GenBank/DDBJ databases">
        <authorList>
            <person name="Laetsch R D."/>
            <person name="Stevens L."/>
            <person name="Kumar S."/>
            <person name="Blaxter L. M."/>
        </authorList>
    </citation>
    <scope>NUCLEOTIDE SEQUENCE [LARGE SCALE GENOMIC DNA]</scope>
</reference>
<feature type="transmembrane region" description="Helical" evidence="1">
    <location>
        <begin position="66"/>
        <end position="91"/>
    </location>
</feature>
<name>A0A498SDY0_ACAVI</name>